<keyword evidence="5" id="KW-1185">Reference proteome</keyword>
<dbReference type="RefSeq" id="WP_120555533.1">
    <property type="nucleotide sequence ID" value="NZ_RAWK01000060.1"/>
</dbReference>
<organism evidence="4 5">
    <name type="scientific">Corallococcus aberystwythensis</name>
    <dbReference type="NCBI Taxonomy" id="2316722"/>
    <lineage>
        <taxon>Bacteria</taxon>
        <taxon>Pseudomonadati</taxon>
        <taxon>Myxococcota</taxon>
        <taxon>Myxococcia</taxon>
        <taxon>Myxococcales</taxon>
        <taxon>Cystobacterineae</taxon>
        <taxon>Myxococcaceae</taxon>
        <taxon>Corallococcus</taxon>
    </lineage>
</organism>
<proteinExistence type="predicted"/>
<sequence>MLRSSLIGVALAAAFAFSVLWSARGRRTSERHTFAWLLVAATIAVLSLWRHGIDALAAAMGIYYAPSALFFIALTSLMWLVYRLSLQVADQRQQLKRLAQEVALLTSAEAERAERAQPRPEVVSPAAGARHDPHAV</sequence>
<evidence type="ECO:0000256" key="3">
    <source>
        <dbReference type="SAM" id="Phobius"/>
    </source>
</evidence>
<keyword evidence="3" id="KW-1133">Transmembrane helix</keyword>
<accession>A0A3A8QQE5</accession>
<keyword evidence="3" id="KW-0812">Transmembrane</keyword>
<feature type="coiled-coil region" evidence="1">
    <location>
        <begin position="81"/>
        <end position="108"/>
    </location>
</feature>
<comment type="caution">
    <text evidence="4">The sequence shown here is derived from an EMBL/GenBank/DDBJ whole genome shotgun (WGS) entry which is preliminary data.</text>
</comment>
<evidence type="ECO:0000256" key="1">
    <source>
        <dbReference type="SAM" id="Coils"/>
    </source>
</evidence>
<keyword evidence="3" id="KW-0472">Membrane</keyword>
<gene>
    <name evidence="4" type="ORF">D7W81_12190</name>
</gene>
<dbReference type="InterPro" id="IPR019277">
    <property type="entry name" value="DUF2304"/>
</dbReference>
<reference evidence="5" key="1">
    <citation type="submission" date="2018-09" db="EMBL/GenBank/DDBJ databases">
        <authorList>
            <person name="Livingstone P.G."/>
            <person name="Whitworth D.E."/>
        </authorList>
    </citation>
    <scope>NUCLEOTIDE SEQUENCE [LARGE SCALE GENOMIC DNA]</scope>
    <source>
        <strain evidence="5">AB050A</strain>
    </source>
</reference>
<dbReference type="Pfam" id="PF10066">
    <property type="entry name" value="DUF2304"/>
    <property type="match status" value="1"/>
</dbReference>
<evidence type="ECO:0000313" key="4">
    <source>
        <dbReference type="EMBL" id="RKH68605.1"/>
    </source>
</evidence>
<feature type="transmembrane region" description="Helical" evidence="3">
    <location>
        <begin position="32"/>
        <end position="49"/>
    </location>
</feature>
<dbReference type="EMBL" id="RAWK01000060">
    <property type="protein sequence ID" value="RKH68605.1"/>
    <property type="molecule type" value="Genomic_DNA"/>
</dbReference>
<name>A0A3A8QQE5_9BACT</name>
<protein>
    <submittedName>
        <fullName evidence="4">DUF2304 domain-containing protein</fullName>
    </submittedName>
</protein>
<evidence type="ECO:0000313" key="5">
    <source>
        <dbReference type="Proteomes" id="UP000267003"/>
    </source>
</evidence>
<dbReference type="OrthoDB" id="5520644at2"/>
<keyword evidence="1" id="KW-0175">Coiled coil</keyword>
<feature type="region of interest" description="Disordered" evidence="2">
    <location>
        <begin position="110"/>
        <end position="136"/>
    </location>
</feature>
<dbReference type="Proteomes" id="UP000267003">
    <property type="component" value="Unassembled WGS sequence"/>
</dbReference>
<dbReference type="AlphaFoldDB" id="A0A3A8QQE5"/>
<feature type="transmembrane region" description="Helical" evidence="3">
    <location>
        <begin position="61"/>
        <end position="82"/>
    </location>
</feature>
<evidence type="ECO:0000256" key="2">
    <source>
        <dbReference type="SAM" id="MobiDB-lite"/>
    </source>
</evidence>